<feature type="compositionally biased region" description="Polar residues" evidence="1">
    <location>
        <begin position="266"/>
        <end position="275"/>
    </location>
</feature>
<keyword evidence="2" id="KW-1133">Transmembrane helix</keyword>
<evidence type="ECO:0000256" key="2">
    <source>
        <dbReference type="SAM" id="Phobius"/>
    </source>
</evidence>
<gene>
    <name evidence="4" type="ORF">GGX14DRAFT_565458</name>
</gene>
<accession>A0AAD6YC42</accession>
<feature type="transmembrane region" description="Helical" evidence="2">
    <location>
        <begin position="288"/>
        <end position="308"/>
    </location>
</feature>
<dbReference type="EMBL" id="JARJCW010000027">
    <property type="protein sequence ID" value="KAJ7210863.1"/>
    <property type="molecule type" value="Genomic_DNA"/>
</dbReference>
<dbReference type="AlphaFoldDB" id="A0AAD6YC42"/>
<feature type="compositionally biased region" description="Polar residues" evidence="1">
    <location>
        <begin position="202"/>
        <end position="231"/>
    </location>
</feature>
<organism evidence="4 5">
    <name type="scientific">Mycena pura</name>
    <dbReference type="NCBI Taxonomy" id="153505"/>
    <lineage>
        <taxon>Eukaryota</taxon>
        <taxon>Fungi</taxon>
        <taxon>Dikarya</taxon>
        <taxon>Basidiomycota</taxon>
        <taxon>Agaricomycotina</taxon>
        <taxon>Agaricomycetes</taxon>
        <taxon>Agaricomycetidae</taxon>
        <taxon>Agaricales</taxon>
        <taxon>Marasmiineae</taxon>
        <taxon>Mycenaceae</taxon>
        <taxon>Mycena</taxon>
    </lineage>
</organism>
<protein>
    <submittedName>
        <fullName evidence="4">Uncharacterized protein</fullName>
    </submittedName>
</protein>
<name>A0AAD6YC42_9AGAR</name>
<comment type="caution">
    <text evidence="4">The sequence shown here is derived from an EMBL/GenBank/DDBJ whole genome shotgun (WGS) entry which is preliminary data.</text>
</comment>
<keyword evidence="5" id="KW-1185">Reference proteome</keyword>
<feature type="compositionally biased region" description="Polar residues" evidence="1">
    <location>
        <begin position="244"/>
        <end position="259"/>
    </location>
</feature>
<evidence type="ECO:0000256" key="1">
    <source>
        <dbReference type="SAM" id="MobiDB-lite"/>
    </source>
</evidence>
<feature type="signal peptide" evidence="3">
    <location>
        <begin position="1"/>
        <end position="24"/>
    </location>
</feature>
<sequence length="417" mass="44722">MGFPRSPLLLLSTFFILLSSFVYAAITVTNTTVDDTDLSFTWFGGWTAVVPPTTCSLCLSQPDPSQTYNGTWHDGRYETGAAIFYLSAGSAVYIYGIDQTGKDQQADIVFTLGNIQSTHHYTGSEAYVYHALFFSATGLAVDDTHTVSWVLDTDPSIDAVLQLTLFDYAIVTRGTAAAPTADAPTAATPAATPAADVDTPASDSNTSEGHSIFESSPLSRSTMQRESSSFGWGSAGQATAFGPSRTSTPQDDAPFTTSLHAAASAPGNSKPSPSQVPRVGAHTHPNTAVIIVASLGPLIIGGLGTIGFRKWRRIRHRQRQRPAPAEGRPHRRLIQPFVLDVQTRRPAAAGPYQKLRDLVENVNLHAESAHDSSGDHRPIASGDHRPIAGDRLLQVEERIAQLEARITHAEPPPYVGH</sequence>
<feature type="region of interest" description="Disordered" evidence="1">
    <location>
        <begin position="179"/>
        <end position="281"/>
    </location>
</feature>
<keyword evidence="2" id="KW-0472">Membrane</keyword>
<evidence type="ECO:0000313" key="5">
    <source>
        <dbReference type="Proteomes" id="UP001219525"/>
    </source>
</evidence>
<evidence type="ECO:0000256" key="3">
    <source>
        <dbReference type="SAM" id="SignalP"/>
    </source>
</evidence>
<dbReference type="Proteomes" id="UP001219525">
    <property type="component" value="Unassembled WGS sequence"/>
</dbReference>
<evidence type="ECO:0000313" key="4">
    <source>
        <dbReference type="EMBL" id="KAJ7210863.1"/>
    </source>
</evidence>
<proteinExistence type="predicted"/>
<feature type="chain" id="PRO_5042235968" evidence="3">
    <location>
        <begin position="25"/>
        <end position="417"/>
    </location>
</feature>
<keyword evidence="3" id="KW-0732">Signal</keyword>
<reference evidence="4" key="1">
    <citation type="submission" date="2023-03" db="EMBL/GenBank/DDBJ databases">
        <title>Massive genome expansion in bonnet fungi (Mycena s.s.) driven by repeated elements and novel gene families across ecological guilds.</title>
        <authorList>
            <consortium name="Lawrence Berkeley National Laboratory"/>
            <person name="Harder C.B."/>
            <person name="Miyauchi S."/>
            <person name="Viragh M."/>
            <person name="Kuo A."/>
            <person name="Thoen E."/>
            <person name="Andreopoulos B."/>
            <person name="Lu D."/>
            <person name="Skrede I."/>
            <person name="Drula E."/>
            <person name="Henrissat B."/>
            <person name="Morin E."/>
            <person name="Kohler A."/>
            <person name="Barry K."/>
            <person name="LaButti K."/>
            <person name="Morin E."/>
            <person name="Salamov A."/>
            <person name="Lipzen A."/>
            <person name="Mereny Z."/>
            <person name="Hegedus B."/>
            <person name="Baldrian P."/>
            <person name="Stursova M."/>
            <person name="Weitz H."/>
            <person name="Taylor A."/>
            <person name="Grigoriev I.V."/>
            <person name="Nagy L.G."/>
            <person name="Martin F."/>
            <person name="Kauserud H."/>
        </authorList>
    </citation>
    <scope>NUCLEOTIDE SEQUENCE</scope>
    <source>
        <strain evidence="4">9144</strain>
    </source>
</reference>
<keyword evidence="2" id="KW-0812">Transmembrane</keyword>
<feature type="compositionally biased region" description="Low complexity" evidence="1">
    <location>
        <begin position="179"/>
        <end position="201"/>
    </location>
</feature>